<feature type="domain" description="CWH43-like N-terminal" evidence="3">
    <location>
        <begin position="406"/>
        <end position="642"/>
    </location>
</feature>
<feature type="transmembrane region" description="Helical" evidence="2">
    <location>
        <begin position="520"/>
        <end position="540"/>
    </location>
</feature>
<feature type="transmembrane region" description="Helical" evidence="2">
    <location>
        <begin position="585"/>
        <end position="608"/>
    </location>
</feature>
<accession>A0AAV2YPP7</accession>
<dbReference type="PANTHER" id="PTHR37845:SF1">
    <property type="entry name" value="SEQUENCE ORPHAN"/>
    <property type="match status" value="1"/>
</dbReference>
<evidence type="ECO:0000256" key="1">
    <source>
        <dbReference type="SAM" id="MobiDB-lite"/>
    </source>
</evidence>
<sequence>DLATLSSLLLPAHPVHAPRATMIPDLDTIAAPIPVAAVDAITQQMEHVLGDRADHAPVSLLVKHWGVDAVSAAIASFGVSPFITIVDRAVAENASGKRTLNEALKALSTSMVQNPIQFVRSREFAWIFGLYAATYATANSIQTYHEWNETDGHAVKLAGTTLVNMTAVIAKDRAFARMFGVIKPAPFPLASMGLFAVRDSLTVASCFHAPAIVAKHLEKLGVSDQTGLSVAQITTPVCVQLLSTPLHLLGLDLYNHRQSDWTTRLNFIRREYAKSSLMRVARVGPAFGIGGIGNNACRAHLRASSDEESSESFDVSQSDVDSDLSSSSSSDDDDARGRGRGRGPEEDDVSDDDLAFLDTEDDGDARERRRGSLKVHHAAVIDVDREKPSPSKRRVAIMSRDSLGVIALLIPITGISTMVLTEVLACTHHFDCSKEYPTLSYAATFKPEGYAFTIGMCSTALFILATILLFFWFLCLRLPMTTDAVAKWIARGCLVAGVTSAVSLFGLAVMDMRTHHDAHINFTVVFFVCAWITMIFVQLARLKLLRTDEGGVKFNPPCPPRGSLASMFQGCKRINILTAYRMGRFFLYSGVASTMMFGLLYMCVNGFWPNPIGFTAVQEAFFEAFAIVCQLLFMGTLSCELSLLNRTVEHRDYILLERWPVASALIWPGPTIVDDKGEDRHFYEPCVHGHLESACSTHIGRRPASSLSDPSQMEEVLVDRADHASISLLVKHWGVDAVSAAIASFGVSPFITIVDRAVAENASGKRTLREALKALSTSMVQNPIQFVRSREFAWIFGLYAATYVTANGIQTYHEWNETDGHAVKLAGTTLVNMTAVIAKDRAFARMFGVIKPAPFPLASMGLFAVRDSLTVASCFHAPGIVAKHLENLGVSERTSMTVAQIATPVSVQLLSTPLHLLGLDLYNHRVADWQTRLQFIRREYVKSSLMRVARVGPAFGIGGIGNNSCRAHLREYVG</sequence>
<feature type="non-terminal residue" evidence="4">
    <location>
        <position position="1"/>
    </location>
</feature>
<reference evidence="4" key="1">
    <citation type="submission" date="2022-11" db="EMBL/GenBank/DDBJ databases">
        <authorList>
            <person name="Morgan W.R."/>
            <person name="Tartar A."/>
        </authorList>
    </citation>
    <scope>NUCLEOTIDE SEQUENCE</scope>
    <source>
        <strain evidence="4">ARSEF 373</strain>
    </source>
</reference>
<feature type="compositionally biased region" description="Acidic residues" evidence="1">
    <location>
        <begin position="345"/>
        <end position="364"/>
    </location>
</feature>
<dbReference type="PANTHER" id="PTHR37845">
    <property type="entry name" value="SEQUENCE ORPHAN"/>
    <property type="match status" value="1"/>
</dbReference>
<organism evidence="4 5">
    <name type="scientific">Lagenidium giganteum</name>
    <dbReference type="NCBI Taxonomy" id="4803"/>
    <lineage>
        <taxon>Eukaryota</taxon>
        <taxon>Sar</taxon>
        <taxon>Stramenopiles</taxon>
        <taxon>Oomycota</taxon>
        <taxon>Peronosporomycetes</taxon>
        <taxon>Pythiales</taxon>
        <taxon>Pythiaceae</taxon>
    </lineage>
</organism>
<evidence type="ECO:0000256" key="2">
    <source>
        <dbReference type="SAM" id="Phobius"/>
    </source>
</evidence>
<evidence type="ECO:0000313" key="4">
    <source>
        <dbReference type="EMBL" id="DAZ95756.1"/>
    </source>
</evidence>
<evidence type="ECO:0000259" key="3">
    <source>
        <dbReference type="Pfam" id="PF10277"/>
    </source>
</evidence>
<gene>
    <name evidence="4" type="ORF">N0F65_006404</name>
</gene>
<keyword evidence="2" id="KW-1133">Transmembrane helix</keyword>
<dbReference type="InterPro" id="IPR038781">
    <property type="entry name" value="C365.16-ike"/>
</dbReference>
<feature type="transmembrane region" description="Helical" evidence="2">
    <location>
        <begin position="403"/>
        <end position="430"/>
    </location>
</feature>
<reference evidence="4" key="2">
    <citation type="journal article" date="2023" name="Microbiol Resour">
        <title>Decontamination and Annotation of the Draft Genome Sequence of the Oomycete Lagenidium giganteum ARSEF 373.</title>
        <authorList>
            <person name="Morgan W.R."/>
            <person name="Tartar A."/>
        </authorList>
    </citation>
    <scope>NUCLEOTIDE SEQUENCE</scope>
    <source>
        <strain evidence="4">ARSEF 373</strain>
    </source>
</reference>
<dbReference type="EMBL" id="DAKRPA010000191">
    <property type="protein sequence ID" value="DAZ95756.1"/>
    <property type="molecule type" value="Genomic_DNA"/>
</dbReference>
<feature type="transmembrane region" description="Helical" evidence="2">
    <location>
        <begin position="450"/>
        <end position="476"/>
    </location>
</feature>
<comment type="caution">
    <text evidence="4">The sequence shown here is derived from an EMBL/GenBank/DDBJ whole genome shotgun (WGS) entry which is preliminary data.</text>
</comment>
<keyword evidence="2" id="KW-0472">Membrane</keyword>
<dbReference type="Proteomes" id="UP001146120">
    <property type="component" value="Unassembled WGS sequence"/>
</dbReference>
<dbReference type="AlphaFoldDB" id="A0AAV2YPP7"/>
<feature type="compositionally biased region" description="Low complexity" evidence="1">
    <location>
        <begin position="312"/>
        <end position="329"/>
    </location>
</feature>
<feature type="region of interest" description="Disordered" evidence="1">
    <location>
        <begin position="308"/>
        <end position="371"/>
    </location>
</feature>
<dbReference type="GO" id="GO:0005739">
    <property type="term" value="C:mitochondrion"/>
    <property type="evidence" value="ECO:0007669"/>
    <property type="project" value="TreeGrafter"/>
</dbReference>
<proteinExistence type="predicted"/>
<feature type="transmembrane region" description="Helical" evidence="2">
    <location>
        <begin position="488"/>
        <end position="508"/>
    </location>
</feature>
<keyword evidence="2" id="KW-0812">Transmembrane</keyword>
<keyword evidence="5" id="KW-1185">Reference proteome</keyword>
<evidence type="ECO:0000313" key="5">
    <source>
        <dbReference type="Proteomes" id="UP001146120"/>
    </source>
</evidence>
<dbReference type="Pfam" id="PF10277">
    <property type="entry name" value="Frag1"/>
    <property type="match status" value="1"/>
</dbReference>
<name>A0AAV2YPP7_9STRA</name>
<protein>
    <recommendedName>
        <fullName evidence="3">CWH43-like N-terminal domain-containing protein</fullName>
    </recommendedName>
</protein>
<feature type="transmembrane region" description="Helical" evidence="2">
    <location>
        <begin position="620"/>
        <end position="644"/>
    </location>
</feature>
<dbReference type="InterPro" id="IPR019402">
    <property type="entry name" value="CWH43_N"/>
</dbReference>